<evidence type="ECO:0000259" key="9">
    <source>
        <dbReference type="Pfam" id="PF00535"/>
    </source>
</evidence>
<protein>
    <submittedName>
        <fullName evidence="10">Glycosyltransferase family 2 protein</fullName>
    </submittedName>
</protein>
<name>A0A4Y6U7T4_9PROT</name>
<proteinExistence type="predicted"/>
<dbReference type="OrthoDB" id="9807795at2"/>
<evidence type="ECO:0000256" key="6">
    <source>
        <dbReference type="ARBA" id="ARBA00022989"/>
    </source>
</evidence>
<feature type="compositionally biased region" description="Pro residues" evidence="8">
    <location>
        <begin position="273"/>
        <end position="283"/>
    </location>
</feature>
<dbReference type="Pfam" id="PF00535">
    <property type="entry name" value="Glycos_transf_2"/>
    <property type="match status" value="1"/>
</dbReference>
<dbReference type="GO" id="GO:0005886">
    <property type="term" value="C:plasma membrane"/>
    <property type="evidence" value="ECO:0007669"/>
    <property type="project" value="TreeGrafter"/>
</dbReference>
<keyword evidence="5" id="KW-0448">Lipopolysaccharide biosynthesis</keyword>
<feature type="domain" description="Glycosyltransferase 2-like" evidence="9">
    <location>
        <begin position="13"/>
        <end position="183"/>
    </location>
</feature>
<evidence type="ECO:0000256" key="5">
    <source>
        <dbReference type="ARBA" id="ARBA00022985"/>
    </source>
</evidence>
<dbReference type="InterPro" id="IPR050256">
    <property type="entry name" value="Glycosyltransferase_2"/>
</dbReference>
<accession>A0A4Y6U7T4</accession>
<dbReference type="InterPro" id="IPR001173">
    <property type="entry name" value="Glyco_trans_2-like"/>
</dbReference>
<dbReference type="Gene3D" id="3.90.550.10">
    <property type="entry name" value="Spore Coat Polysaccharide Biosynthesis Protein SpsA, Chain A"/>
    <property type="match status" value="1"/>
</dbReference>
<dbReference type="AlphaFoldDB" id="A0A4Y6U7T4"/>
<dbReference type="GO" id="GO:0009103">
    <property type="term" value="P:lipopolysaccharide biosynthetic process"/>
    <property type="evidence" value="ECO:0007669"/>
    <property type="project" value="UniProtKB-KW"/>
</dbReference>
<evidence type="ECO:0000256" key="3">
    <source>
        <dbReference type="ARBA" id="ARBA00022679"/>
    </source>
</evidence>
<keyword evidence="3 10" id="KW-0808">Transferase</keyword>
<evidence type="ECO:0000256" key="7">
    <source>
        <dbReference type="ARBA" id="ARBA00023136"/>
    </source>
</evidence>
<organism evidence="10 11">
    <name type="scientific">Formicincola oecophyllae</name>
    <dbReference type="NCBI Taxonomy" id="2558361"/>
    <lineage>
        <taxon>Bacteria</taxon>
        <taxon>Pseudomonadati</taxon>
        <taxon>Pseudomonadota</taxon>
        <taxon>Alphaproteobacteria</taxon>
        <taxon>Acetobacterales</taxon>
        <taxon>Acetobacteraceae</taxon>
        <taxon>Formicincola</taxon>
    </lineage>
</organism>
<sequence>MTKRTPPQSPLLTIVMPCHDESANVGPVCAELAKRYTAANPLAFNIVAVDDGSTDDTLARLHDAAAHFTQATGALMTVLRHEKCLGKSAALHTAIKTARTPWIITLDGDGQDDPSAIPALWAKATAMMAQGQLPLVVAVRTKRRDGLWRLLASRLANKLRQSLLQDDCPDTAAPLKLFPRQLFLMFPQFEGQHRFLPALAKSHGAHVGCIEGRHRPRLHGFSKYTNLGRAKVGVADLAGVWWLQRRLRVPGAFAPSLLRQLLQLHKNQQPPGTKRPPPLGKQS</sequence>
<feature type="region of interest" description="Disordered" evidence="8">
    <location>
        <begin position="264"/>
        <end position="283"/>
    </location>
</feature>
<keyword evidence="6" id="KW-1133">Transmembrane helix</keyword>
<keyword evidence="4" id="KW-0812">Transmembrane</keyword>
<keyword evidence="1" id="KW-1003">Cell membrane</keyword>
<keyword evidence="11" id="KW-1185">Reference proteome</keyword>
<evidence type="ECO:0000313" key="10">
    <source>
        <dbReference type="EMBL" id="QDH13493.1"/>
    </source>
</evidence>
<dbReference type="CDD" id="cd04179">
    <property type="entry name" value="DPM_DPG-synthase_like"/>
    <property type="match status" value="1"/>
</dbReference>
<dbReference type="RefSeq" id="WP_141443200.1">
    <property type="nucleotide sequence ID" value="NZ_CP038231.1"/>
</dbReference>
<evidence type="ECO:0000313" key="11">
    <source>
        <dbReference type="Proteomes" id="UP000318709"/>
    </source>
</evidence>
<evidence type="ECO:0000256" key="4">
    <source>
        <dbReference type="ARBA" id="ARBA00022692"/>
    </source>
</evidence>
<dbReference type="Proteomes" id="UP000318709">
    <property type="component" value="Chromosome"/>
</dbReference>
<dbReference type="GO" id="GO:0099621">
    <property type="term" value="F:undecaprenyl-phosphate 4-deoxy-4-formamido-L-arabinose transferase activity"/>
    <property type="evidence" value="ECO:0007669"/>
    <property type="project" value="TreeGrafter"/>
</dbReference>
<evidence type="ECO:0000256" key="8">
    <source>
        <dbReference type="SAM" id="MobiDB-lite"/>
    </source>
</evidence>
<keyword evidence="2" id="KW-0328">Glycosyltransferase</keyword>
<gene>
    <name evidence="10" type="ORF">E3E12_03965</name>
</gene>
<dbReference type="PANTHER" id="PTHR48090">
    <property type="entry name" value="UNDECAPRENYL-PHOSPHATE 4-DEOXY-4-FORMAMIDO-L-ARABINOSE TRANSFERASE-RELATED"/>
    <property type="match status" value="1"/>
</dbReference>
<dbReference type="KEGG" id="swf:E3E12_03965"/>
<keyword evidence="7" id="KW-0472">Membrane</keyword>
<evidence type="ECO:0000256" key="1">
    <source>
        <dbReference type="ARBA" id="ARBA00022475"/>
    </source>
</evidence>
<dbReference type="EMBL" id="CP038231">
    <property type="protein sequence ID" value="QDH13493.1"/>
    <property type="molecule type" value="Genomic_DNA"/>
</dbReference>
<dbReference type="SUPFAM" id="SSF53448">
    <property type="entry name" value="Nucleotide-diphospho-sugar transferases"/>
    <property type="match status" value="1"/>
</dbReference>
<evidence type="ECO:0000256" key="2">
    <source>
        <dbReference type="ARBA" id="ARBA00022676"/>
    </source>
</evidence>
<reference evidence="10 11" key="1">
    <citation type="submission" date="2019-03" db="EMBL/GenBank/DDBJ databases">
        <title>The complete genome sequence of Swingsia_sp. F3b2 LMG30590(T).</title>
        <authorList>
            <person name="Chua K.-O."/>
            <person name="Chan K.-G."/>
            <person name="See-Too W.-S."/>
        </authorList>
    </citation>
    <scope>NUCLEOTIDE SEQUENCE [LARGE SCALE GENOMIC DNA]</scope>
    <source>
        <strain evidence="10 11">F3b2</strain>
    </source>
</reference>
<dbReference type="InterPro" id="IPR029044">
    <property type="entry name" value="Nucleotide-diphossugar_trans"/>
</dbReference>
<dbReference type="PANTHER" id="PTHR48090:SF3">
    <property type="entry name" value="UNDECAPRENYL-PHOSPHATE 4-DEOXY-4-FORMAMIDO-L-ARABINOSE TRANSFERASE"/>
    <property type="match status" value="1"/>
</dbReference>